<evidence type="ECO:0000313" key="3">
    <source>
        <dbReference type="Proteomes" id="UP001595476"/>
    </source>
</evidence>
<feature type="region of interest" description="Disordered" evidence="1">
    <location>
        <begin position="18"/>
        <end position="37"/>
    </location>
</feature>
<evidence type="ECO:0000256" key="1">
    <source>
        <dbReference type="SAM" id="MobiDB-lite"/>
    </source>
</evidence>
<dbReference type="RefSeq" id="WP_386720571.1">
    <property type="nucleotide sequence ID" value="NZ_JBHRSZ010000004.1"/>
</dbReference>
<comment type="caution">
    <text evidence="2">The sequence shown here is derived from an EMBL/GenBank/DDBJ whole genome shotgun (WGS) entry which is preliminary data.</text>
</comment>
<name>A0ABV7HIP6_9GAMM</name>
<gene>
    <name evidence="2" type="ORF">ACFOEK_11060</name>
</gene>
<evidence type="ECO:0008006" key="4">
    <source>
        <dbReference type="Google" id="ProtNLM"/>
    </source>
</evidence>
<sequence length="85" mass="9466">MMGASGLAVADQVVVPASQQSPDLKDMPRPSNGMSMKRIEDEYGKPTSISGPVGEPPITTWEYDYYTVYFEHNLVIHTVLKHNLQ</sequence>
<keyword evidence="3" id="KW-1185">Reference proteome</keyword>
<dbReference type="Proteomes" id="UP001595476">
    <property type="component" value="Unassembled WGS sequence"/>
</dbReference>
<proteinExistence type="predicted"/>
<evidence type="ECO:0000313" key="2">
    <source>
        <dbReference type="EMBL" id="MFC3151567.1"/>
    </source>
</evidence>
<organism evidence="2 3">
    <name type="scientific">Litoribrevibacter euphylliae</name>
    <dbReference type="NCBI Taxonomy" id="1834034"/>
    <lineage>
        <taxon>Bacteria</taxon>
        <taxon>Pseudomonadati</taxon>
        <taxon>Pseudomonadota</taxon>
        <taxon>Gammaproteobacteria</taxon>
        <taxon>Oceanospirillales</taxon>
        <taxon>Oceanospirillaceae</taxon>
        <taxon>Litoribrevibacter</taxon>
    </lineage>
</organism>
<protein>
    <recommendedName>
        <fullName evidence="4">Phosphodiesterase</fullName>
    </recommendedName>
</protein>
<accession>A0ABV7HIP6</accession>
<reference evidence="3" key="1">
    <citation type="journal article" date="2019" name="Int. J. Syst. Evol. Microbiol.">
        <title>The Global Catalogue of Microorganisms (GCM) 10K type strain sequencing project: providing services to taxonomists for standard genome sequencing and annotation.</title>
        <authorList>
            <consortium name="The Broad Institute Genomics Platform"/>
            <consortium name="The Broad Institute Genome Sequencing Center for Infectious Disease"/>
            <person name="Wu L."/>
            <person name="Ma J."/>
        </authorList>
    </citation>
    <scope>NUCLEOTIDE SEQUENCE [LARGE SCALE GENOMIC DNA]</scope>
    <source>
        <strain evidence="3">KCTC 52438</strain>
    </source>
</reference>
<dbReference type="EMBL" id="JBHRSZ010000004">
    <property type="protein sequence ID" value="MFC3151567.1"/>
    <property type="molecule type" value="Genomic_DNA"/>
</dbReference>